<reference evidence="2 3" key="1">
    <citation type="submission" date="2022-06" db="EMBL/GenBank/DDBJ databases">
        <title>Paraconexibacter antarcticus.</title>
        <authorList>
            <person name="Kim C.S."/>
        </authorList>
    </citation>
    <scope>NUCLEOTIDE SEQUENCE [LARGE SCALE GENOMIC DNA]</scope>
    <source>
        <strain evidence="2 3">02-257</strain>
    </source>
</reference>
<evidence type="ECO:0000313" key="3">
    <source>
        <dbReference type="Proteomes" id="UP001056035"/>
    </source>
</evidence>
<name>A0ABY5DY35_9ACTN</name>
<keyword evidence="3" id="KW-1185">Reference proteome</keyword>
<evidence type="ECO:0000313" key="2">
    <source>
        <dbReference type="EMBL" id="UTI65777.1"/>
    </source>
</evidence>
<dbReference type="EMBL" id="CP098502">
    <property type="protein sequence ID" value="UTI65777.1"/>
    <property type="molecule type" value="Genomic_DNA"/>
</dbReference>
<protein>
    <submittedName>
        <fullName evidence="2">Uncharacterized protein</fullName>
    </submittedName>
</protein>
<feature type="compositionally biased region" description="Low complexity" evidence="1">
    <location>
        <begin position="27"/>
        <end position="37"/>
    </location>
</feature>
<gene>
    <name evidence="2" type="ORF">NBH00_06065</name>
</gene>
<evidence type="ECO:0000256" key="1">
    <source>
        <dbReference type="SAM" id="MobiDB-lite"/>
    </source>
</evidence>
<dbReference type="Proteomes" id="UP001056035">
    <property type="component" value="Chromosome"/>
</dbReference>
<proteinExistence type="predicted"/>
<dbReference type="RefSeq" id="WP_254572455.1">
    <property type="nucleotide sequence ID" value="NZ_CP098502.1"/>
</dbReference>
<accession>A0ABY5DY35</accession>
<sequence length="124" mass="13739">MTPPEHDDEDPLANLRARIEETREAAEQLAGEAASARAQEEPPPGWATTDDGEARTSEVHALVALLESLKDLLPDELREQFRELLRQVLLLVRALIDWWVDRIETHPAAGPAAAADRVHDIPIA</sequence>
<organism evidence="2 3">
    <name type="scientific">Paraconexibacter antarcticus</name>
    <dbReference type="NCBI Taxonomy" id="2949664"/>
    <lineage>
        <taxon>Bacteria</taxon>
        <taxon>Bacillati</taxon>
        <taxon>Actinomycetota</taxon>
        <taxon>Thermoleophilia</taxon>
        <taxon>Solirubrobacterales</taxon>
        <taxon>Paraconexibacteraceae</taxon>
        <taxon>Paraconexibacter</taxon>
    </lineage>
</organism>
<feature type="region of interest" description="Disordered" evidence="1">
    <location>
        <begin position="23"/>
        <end position="54"/>
    </location>
</feature>